<dbReference type="SUPFAM" id="SSF49899">
    <property type="entry name" value="Concanavalin A-like lectins/glucanases"/>
    <property type="match status" value="1"/>
</dbReference>
<dbReference type="GO" id="GO:0070007">
    <property type="term" value="F:glutamic-type endopeptidase activity"/>
    <property type="evidence" value="ECO:0007669"/>
    <property type="project" value="InterPro"/>
</dbReference>
<dbReference type="AlphaFoldDB" id="A0AAN8RTF7"/>
<dbReference type="Gene3D" id="2.60.120.700">
    <property type="entry name" value="Peptidase G1"/>
    <property type="match status" value="1"/>
</dbReference>
<protein>
    <submittedName>
        <fullName evidence="2">Uncharacterized protein</fullName>
    </submittedName>
</protein>
<comment type="caution">
    <text evidence="2">The sequence shown here is derived from an EMBL/GenBank/DDBJ whole genome shotgun (WGS) entry which is preliminary data.</text>
</comment>
<evidence type="ECO:0000313" key="2">
    <source>
        <dbReference type="EMBL" id="KAK6498041.1"/>
    </source>
</evidence>
<feature type="region of interest" description="Disordered" evidence="1">
    <location>
        <begin position="1"/>
        <end position="37"/>
    </location>
</feature>
<keyword evidence="3" id="KW-1185">Reference proteome</keyword>
<organism evidence="2 3">
    <name type="scientific">Arthrobotrys conoides</name>
    <dbReference type="NCBI Taxonomy" id="74498"/>
    <lineage>
        <taxon>Eukaryota</taxon>
        <taxon>Fungi</taxon>
        <taxon>Dikarya</taxon>
        <taxon>Ascomycota</taxon>
        <taxon>Pezizomycotina</taxon>
        <taxon>Orbiliomycetes</taxon>
        <taxon>Orbiliales</taxon>
        <taxon>Orbiliaceae</taxon>
        <taxon>Arthrobotrys</taxon>
    </lineage>
</organism>
<sequence length="127" mass="14246">MAKVKVPEPVNGFNPHTSPLDDLDRAGYTPRPDPPRVNNSLGLYEARNWSGGVLPVRPQVYNPCGIEVLNQEDPFDHIFGSWIIPNLHPRKHADGRVKDGDYELYTWVGLDGWESNETLKVDVVLGT</sequence>
<evidence type="ECO:0000256" key="1">
    <source>
        <dbReference type="SAM" id="MobiDB-lite"/>
    </source>
</evidence>
<proteinExistence type="predicted"/>
<dbReference type="Pfam" id="PF01828">
    <property type="entry name" value="Peptidase_A4"/>
    <property type="match status" value="1"/>
</dbReference>
<evidence type="ECO:0000313" key="3">
    <source>
        <dbReference type="Proteomes" id="UP001307849"/>
    </source>
</evidence>
<dbReference type="InterPro" id="IPR013320">
    <property type="entry name" value="ConA-like_dom_sf"/>
</dbReference>
<dbReference type="InterPro" id="IPR000250">
    <property type="entry name" value="Peptidase_G1"/>
</dbReference>
<dbReference type="GO" id="GO:0006508">
    <property type="term" value="P:proteolysis"/>
    <property type="evidence" value="ECO:0007669"/>
    <property type="project" value="InterPro"/>
</dbReference>
<gene>
    <name evidence="2" type="ORF">TWF506_004285</name>
</gene>
<dbReference type="EMBL" id="JAVHJM010000014">
    <property type="protein sequence ID" value="KAK6498041.1"/>
    <property type="molecule type" value="Genomic_DNA"/>
</dbReference>
<dbReference type="Proteomes" id="UP001307849">
    <property type="component" value="Unassembled WGS sequence"/>
</dbReference>
<reference evidence="2 3" key="1">
    <citation type="submission" date="2019-10" db="EMBL/GenBank/DDBJ databases">
        <authorList>
            <person name="Palmer J.M."/>
        </authorList>
    </citation>
    <scope>NUCLEOTIDE SEQUENCE [LARGE SCALE GENOMIC DNA]</scope>
    <source>
        <strain evidence="2 3">TWF506</strain>
    </source>
</reference>
<name>A0AAN8RTF7_9PEZI</name>
<accession>A0AAN8RTF7</accession>
<dbReference type="InterPro" id="IPR038656">
    <property type="entry name" value="Peptidase_G1_sf"/>
</dbReference>